<accession>A0A6S6T5X5</accession>
<organism evidence="1">
    <name type="scientific">uncultured Sulfurovum sp</name>
    <dbReference type="NCBI Taxonomy" id="269237"/>
    <lineage>
        <taxon>Bacteria</taxon>
        <taxon>Pseudomonadati</taxon>
        <taxon>Campylobacterota</taxon>
        <taxon>Epsilonproteobacteria</taxon>
        <taxon>Campylobacterales</taxon>
        <taxon>Sulfurovaceae</taxon>
        <taxon>Sulfurovum</taxon>
        <taxon>environmental samples</taxon>
    </lineage>
</organism>
<protein>
    <submittedName>
        <fullName evidence="1">STAS/SEC14 domain-containing protein</fullName>
    </submittedName>
</protein>
<dbReference type="AlphaFoldDB" id="A0A6S6T5X5"/>
<dbReference type="SUPFAM" id="SSF52091">
    <property type="entry name" value="SpoIIaa-like"/>
    <property type="match status" value="2"/>
</dbReference>
<name>A0A6S6T5X5_9BACT</name>
<reference evidence="1" key="1">
    <citation type="submission" date="2020-01" db="EMBL/GenBank/DDBJ databases">
        <authorList>
            <person name="Meier V. D."/>
            <person name="Meier V D."/>
        </authorList>
    </citation>
    <scope>NUCLEOTIDE SEQUENCE</scope>
    <source>
        <strain evidence="1">HLG_WM_MAG_06</strain>
    </source>
</reference>
<dbReference type="InterPro" id="IPR021866">
    <property type="entry name" value="SpoIIAA-like"/>
</dbReference>
<dbReference type="InterPro" id="IPR036513">
    <property type="entry name" value="STAS_dom_sf"/>
</dbReference>
<proteinExistence type="predicted"/>
<gene>
    <name evidence="1" type="ORF">HELGO_WM22461</name>
</gene>
<dbReference type="InterPro" id="IPR038396">
    <property type="entry name" value="SpoIIAA-like_sf"/>
</dbReference>
<dbReference type="Gene3D" id="3.40.50.10600">
    <property type="entry name" value="SpoIIaa-like domains"/>
    <property type="match status" value="2"/>
</dbReference>
<evidence type="ECO:0000313" key="1">
    <source>
        <dbReference type="EMBL" id="CAA6816152.1"/>
    </source>
</evidence>
<sequence length="247" mass="28600">MLNITIDLNKEIVILEPEGTLTEEDFSLASSRVDKFIEELGEIKGLIVYSKDFPSWESFSALVSHLKFVRNHHEKIEKLAFVTDSSLVDFLEPMAKHFVHPEIKEFDYDELEEAKLWIEKEAKLTHGLSMAIKKTDKETFFLSFKAMGTLTHEDYLKIIPILDTRLAEVKEPKMNVFIDISELEGWEARAAWDDFKIGVKYDFNFEKIALYGENKLVDFGMKVSSWFISGEVKKFDSKEEALAWINA</sequence>
<dbReference type="EMBL" id="CACVAP010000084">
    <property type="protein sequence ID" value="CAA6816152.1"/>
    <property type="molecule type" value="Genomic_DNA"/>
</dbReference>
<dbReference type="Pfam" id="PF11964">
    <property type="entry name" value="SpoIIAA-like"/>
    <property type="match status" value="2"/>
</dbReference>